<dbReference type="GO" id="GO:0008270">
    <property type="term" value="F:zinc ion binding"/>
    <property type="evidence" value="ECO:0007669"/>
    <property type="project" value="InterPro"/>
</dbReference>
<evidence type="ECO:0000313" key="5">
    <source>
        <dbReference type="Proteomes" id="UP000481861"/>
    </source>
</evidence>
<protein>
    <submittedName>
        <fullName evidence="4">Fungal-specific transcription factor domain-containing protein</fullName>
    </submittedName>
</protein>
<comment type="caution">
    <text evidence="4">The sequence shown here is derived from an EMBL/GenBank/DDBJ whole genome shotgun (WGS) entry which is preliminary data.</text>
</comment>
<feature type="compositionally biased region" description="Polar residues" evidence="2">
    <location>
        <begin position="203"/>
        <end position="222"/>
    </location>
</feature>
<dbReference type="AlphaFoldDB" id="A0A7C8M1Q5"/>
<proteinExistence type="predicted"/>
<dbReference type="GO" id="GO:0003677">
    <property type="term" value="F:DNA binding"/>
    <property type="evidence" value="ECO:0007669"/>
    <property type="project" value="InterPro"/>
</dbReference>
<evidence type="ECO:0000313" key="4">
    <source>
        <dbReference type="EMBL" id="KAF2864935.1"/>
    </source>
</evidence>
<dbReference type="OrthoDB" id="2354469at2759"/>
<sequence>MVVKIRGQQHSAGHTASDPLESSSSLAHSAGSPSEAPTPAEIPIYDNSAMSPSPLITHLCSLFFVHLGCNFPFLQQKRFMRDLEDKQVDAILVDAVCALAARFSTHPSLVNSDTRNDGENESLGLHASERGQAFAQRAKSAIPDAFPCPSVAVVQAALLLAYDEFGASRDSGLWMYLGIAIRMAQDLGMQTLEGLRYEGRNGPTPTSVQTVPQGQSGPSQSPLELPRLSSGDAAEEEQRAVERERLDTFWSIFFLDRVISSGTGRPVTLRDQDIEISFPSLEEVDSESGWSLPFPALIRIIHLYGRVTDLLNSIKEKAHITDQVRRQLDTLEYHLTEIYQNLSPKLHFNAVNFQHYVKIDQGTNFLLLHCWFHTLIVLLHQPTLLKTFEGSIQPLSSNSRELSMSSAKTVADILAFTELIDAKTGVGNPFTSQPIYIAACAFLQETALHSASSQPHSRPSSPRPQREPDSTTSGKTSLDHMTFEKSSVETTNERTHPPQDHDQKQAAKHTLLASAANQNYQRCFRAIKSLETYWAGVKYILTVLDQKSKGVGDPLLYTREEMESALEAPSPEPSFTSPGWRRRLSRGAYLTTQDLTVSGAKVPAAIRNKGARTPTISGSPMPHPSHAIGWSLTGTMNSPSTNVAVMYTSENGLAREAKPSHATPQSVDSTPSIASIMTNPSPRFDTTQSLTSPSSFSPFDPTSMPPPPGSSTFNPVPTPDPVLVSHADLLLSLHSPFPTASPNTTHPGLLHNHTSFARDSISSTISTTMPNHIPAPSNDFSPTFATYSTPSDFVFGDIAIDSQDVDMSLLGAEMLPWDLEYLPHNLYFGDAPFGVGDVNDEGVGAPD</sequence>
<feature type="region of interest" description="Disordered" evidence="2">
    <location>
        <begin position="1"/>
        <end position="45"/>
    </location>
</feature>
<dbReference type="Pfam" id="PF04082">
    <property type="entry name" value="Fungal_trans"/>
    <property type="match status" value="1"/>
</dbReference>
<dbReference type="GO" id="GO:0006351">
    <property type="term" value="P:DNA-templated transcription"/>
    <property type="evidence" value="ECO:0007669"/>
    <property type="project" value="InterPro"/>
</dbReference>
<feature type="region of interest" description="Disordered" evidence="2">
    <location>
        <begin position="451"/>
        <end position="507"/>
    </location>
</feature>
<dbReference type="PANTHER" id="PTHR47783">
    <property type="entry name" value="ZN(II)2CYS6 TRANSCRIPTION FACTOR (EUROFUNG)-RELATED"/>
    <property type="match status" value="1"/>
</dbReference>
<feature type="region of interest" description="Disordered" evidence="2">
    <location>
        <begin position="654"/>
        <end position="719"/>
    </location>
</feature>
<reference evidence="4 5" key="1">
    <citation type="submission" date="2020-01" db="EMBL/GenBank/DDBJ databases">
        <authorList>
            <consortium name="DOE Joint Genome Institute"/>
            <person name="Haridas S."/>
            <person name="Albert R."/>
            <person name="Binder M."/>
            <person name="Bloem J."/>
            <person name="Labutti K."/>
            <person name="Salamov A."/>
            <person name="Andreopoulos B."/>
            <person name="Baker S.E."/>
            <person name="Barry K."/>
            <person name="Bills G."/>
            <person name="Bluhm B.H."/>
            <person name="Cannon C."/>
            <person name="Castanera R."/>
            <person name="Culley D.E."/>
            <person name="Daum C."/>
            <person name="Ezra D."/>
            <person name="Gonzalez J.B."/>
            <person name="Henrissat B."/>
            <person name="Kuo A."/>
            <person name="Liang C."/>
            <person name="Lipzen A."/>
            <person name="Lutzoni F."/>
            <person name="Magnuson J."/>
            <person name="Mondo S."/>
            <person name="Nolan M."/>
            <person name="Ohm R."/>
            <person name="Pangilinan J."/>
            <person name="Park H.-J.H."/>
            <person name="Ramirez L."/>
            <person name="Alfaro M."/>
            <person name="Sun H."/>
            <person name="Tritt A."/>
            <person name="Yoshinaga Y."/>
            <person name="Zwiers L.-H.L."/>
            <person name="Turgeon B.G."/>
            <person name="Goodwin S.B."/>
            <person name="Spatafora J.W."/>
            <person name="Crous P.W."/>
            <person name="Grigoriev I.V."/>
        </authorList>
    </citation>
    <scope>NUCLEOTIDE SEQUENCE [LARGE SCALE GENOMIC DNA]</scope>
    <source>
        <strain evidence="4 5">CBS 611.86</strain>
    </source>
</reference>
<feature type="compositionally biased region" description="Polar residues" evidence="2">
    <location>
        <begin position="662"/>
        <end position="685"/>
    </location>
</feature>
<feature type="compositionally biased region" description="Low complexity" evidence="2">
    <location>
        <begin position="686"/>
        <end position="702"/>
    </location>
</feature>
<feature type="compositionally biased region" description="Basic and acidic residues" evidence="2">
    <location>
        <begin position="477"/>
        <end position="505"/>
    </location>
</feature>
<dbReference type="InterPro" id="IPR007219">
    <property type="entry name" value="XnlR_reg_dom"/>
</dbReference>
<dbReference type="Proteomes" id="UP000481861">
    <property type="component" value="Unassembled WGS sequence"/>
</dbReference>
<dbReference type="PANTHER" id="PTHR47783:SF1">
    <property type="entry name" value="ZN(II)2CYS6 TRANSCRIPTION FACTOR (EUROFUNG)"/>
    <property type="match status" value="1"/>
</dbReference>
<organism evidence="4 5">
    <name type="scientific">Massariosphaeria phaeospora</name>
    <dbReference type="NCBI Taxonomy" id="100035"/>
    <lineage>
        <taxon>Eukaryota</taxon>
        <taxon>Fungi</taxon>
        <taxon>Dikarya</taxon>
        <taxon>Ascomycota</taxon>
        <taxon>Pezizomycotina</taxon>
        <taxon>Dothideomycetes</taxon>
        <taxon>Pleosporomycetidae</taxon>
        <taxon>Pleosporales</taxon>
        <taxon>Pleosporales incertae sedis</taxon>
        <taxon>Massariosphaeria</taxon>
    </lineage>
</organism>
<accession>A0A7C8M1Q5</accession>
<evidence type="ECO:0000256" key="1">
    <source>
        <dbReference type="ARBA" id="ARBA00023242"/>
    </source>
</evidence>
<keyword evidence="1" id="KW-0539">Nucleus</keyword>
<gene>
    <name evidence="4" type="ORF">BDV95DRAFT_268302</name>
</gene>
<keyword evidence="5" id="KW-1185">Reference proteome</keyword>
<evidence type="ECO:0000256" key="2">
    <source>
        <dbReference type="SAM" id="MobiDB-lite"/>
    </source>
</evidence>
<name>A0A7C8M1Q5_9PLEO</name>
<feature type="compositionally biased region" description="Low complexity" evidence="2">
    <location>
        <begin position="17"/>
        <end position="35"/>
    </location>
</feature>
<feature type="domain" description="Xylanolytic transcriptional activator regulatory" evidence="3">
    <location>
        <begin position="173"/>
        <end position="285"/>
    </location>
</feature>
<dbReference type="CDD" id="cd12148">
    <property type="entry name" value="fungal_TF_MHR"/>
    <property type="match status" value="1"/>
</dbReference>
<dbReference type="SMART" id="SM00906">
    <property type="entry name" value="Fungal_trans"/>
    <property type="match status" value="1"/>
</dbReference>
<feature type="compositionally biased region" description="Low complexity" evidence="2">
    <location>
        <begin position="451"/>
        <end position="460"/>
    </location>
</feature>
<feature type="region of interest" description="Disordered" evidence="2">
    <location>
        <begin position="196"/>
        <end position="237"/>
    </location>
</feature>
<dbReference type="EMBL" id="JAADJZ010000038">
    <property type="protein sequence ID" value="KAF2864935.1"/>
    <property type="molecule type" value="Genomic_DNA"/>
</dbReference>
<evidence type="ECO:0000259" key="3">
    <source>
        <dbReference type="SMART" id="SM00906"/>
    </source>
</evidence>